<accession>A0AAW0UDH6</accession>
<proteinExistence type="predicted"/>
<keyword evidence="2" id="KW-0732">Signal</keyword>
<feature type="compositionally biased region" description="Basic and acidic residues" evidence="1">
    <location>
        <begin position="126"/>
        <end position="139"/>
    </location>
</feature>
<organism evidence="3 4">
    <name type="scientific">Scylla paramamosain</name>
    <name type="common">Mud crab</name>
    <dbReference type="NCBI Taxonomy" id="85552"/>
    <lineage>
        <taxon>Eukaryota</taxon>
        <taxon>Metazoa</taxon>
        <taxon>Ecdysozoa</taxon>
        <taxon>Arthropoda</taxon>
        <taxon>Crustacea</taxon>
        <taxon>Multicrustacea</taxon>
        <taxon>Malacostraca</taxon>
        <taxon>Eumalacostraca</taxon>
        <taxon>Eucarida</taxon>
        <taxon>Decapoda</taxon>
        <taxon>Pleocyemata</taxon>
        <taxon>Brachyura</taxon>
        <taxon>Eubrachyura</taxon>
        <taxon>Portunoidea</taxon>
        <taxon>Portunidae</taxon>
        <taxon>Portuninae</taxon>
        <taxon>Scylla</taxon>
    </lineage>
</organism>
<name>A0AAW0UDH6_SCYPA</name>
<protein>
    <submittedName>
        <fullName evidence="3">Uncharacterized protein</fullName>
    </submittedName>
</protein>
<feature type="signal peptide" evidence="2">
    <location>
        <begin position="1"/>
        <end position="26"/>
    </location>
</feature>
<reference evidence="3 4" key="1">
    <citation type="submission" date="2023-03" db="EMBL/GenBank/DDBJ databases">
        <title>High-quality genome of Scylla paramamosain provides insights in environmental adaptation.</title>
        <authorList>
            <person name="Zhang L."/>
        </authorList>
    </citation>
    <scope>NUCLEOTIDE SEQUENCE [LARGE SCALE GENOMIC DNA]</scope>
    <source>
        <strain evidence="3">LZ_2023a</strain>
        <tissue evidence="3">Muscle</tissue>
    </source>
</reference>
<evidence type="ECO:0000313" key="4">
    <source>
        <dbReference type="Proteomes" id="UP001487740"/>
    </source>
</evidence>
<dbReference type="EMBL" id="JARAKH010000015">
    <property type="protein sequence ID" value="KAK8396996.1"/>
    <property type="molecule type" value="Genomic_DNA"/>
</dbReference>
<feature type="region of interest" description="Disordered" evidence="1">
    <location>
        <begin position="105"/>
        <end position="139"/>
    </location>
</feature>
<gene>
    <name evidence="3" type="ORF">O3P69_005178</name>
</gene>
<feature type="chain" id="PRO_5043575708" evidence="2">
    <location>
        <begin position="27"/>
        <end position="139"/>
    </location>
</feature>
<comment type="caution">
    <text evidence="3">The sequence shown here is derived from an EMBL/GenBank/DDBJ whole genome shotgun (WGS) entry which is preliminary data.</text>
</comment>
<evidence type="ECO:0000256" key="1">
    <source>
        <dbReference type="SAM" id="MobiDB-lite"/>
    </source>
</evidence>
<keyword evidence="4" id="KW-1185">Reference proteome</keyword>
<dbReference type="AlphaFoldDB" id="A0AAW0UDH6"/>
<evidence type="ECO:0000256" key="2">
    <source>
        <dbReference type="SAM" id="SignalP"/>
    </source>
</evidence>
<dbReference type="Proteomes" id="UP001487740">
    <property type="component" value="Unassembled WGS sequence"/>
</dbReference>
<sequence>MSPHAPGRAVWAIVGVLAWWAAWAVADLPPHLSALAPQSRAIETHSYYSYNKFAHKECRANGRQGVCMFVWECIKSDGKHAGMCMDGFMFGSCCIHKDKHNDLAKPEQIAPRDSNQERLPAAATRPLHDHHDHFPTTRR</sequence>
<evidence type="ECO:0000313" key="3">
    <source>
        <dbReference type="EMBL" id="KAK8396996.1"/>
    </source>
</evidence>